<name>A0A4Z2F4W6_9TELE</name>
<organism evidence="2 3">
    <name type="scientific">Liparis tanakae</name>
    <name type="common">Tanaka's snailfish</name>
    <dbReference type="NCBI Taxonomy" id="230148"/>
    <lineage>
        <taxon>Eukaryota</taxon>
        <taxon>Metazoa</taxon>
        <taxon>Chordata</taxon>
        <taxon>Craniata</taxon>
        <taxon>Vertebrata</taxon>
        <taxon>Euteleostomi</taxon>
        <taxon>Actinopterygii</taxon>
        <taxon>Neopterygii</taxon>
        <taxon>Teleostei</taxon>
        <taxon>Neoteleostei</taxon>
        <taxon>Acanthomorphata</taxon>
        <taxon>Eupercaria</taxon>
        <taxon>Perciformes</taxon>
        <taxon>Cottioidei</taxon>
        <taxon>Cottales</taxon>
        <taxon>Liparidae</taxon>
        <taxon>Liparis</taxon>
    </lineage>
</organism>
<proteinExistence type="predicted"/>
<comment type="caution">
    <text evidence="2">The sequence shown here is derived from an EMBL/GenBank/DDBJ whole genome shotgun (WGS) entry which is preliminary data.</text>
</comment>
<keyword evidence="3" id="KW-1185">Reference proteome</keyword>
<dbReference type="AlphaFoldDB" id="A0A4Z2F4W6"/>
<accession>A0A4Z2F4W6</accession>
<feature type="compositionally biased region" description="Basic residues" evidence="1">
    <location>
        <begin position="10"/>
        <end position="21"/>
    </location>
</feature>
<feature type="region of interest" description="Disordered" evidence="1">
    <location>
        <begin position="1"/>
        <end position="54"/>
    </location>
</feature>
<reference evidence="2 3" key="1">
    <citation type="submission" date="2019-03" db="EMBL/GenBank/DDBJ databases">
        <title>First draft genome of Liparis tanakae, snailfish: a comprehensive survey of snailfish specific genes.</title>
        <authorList>
            <person name="Kim W."/>
            <person name="Song I."/>
            <person name="Jeong J.-H."/>
            <person name="Kim D."/>
            <person name="Kim S."/>
            <person name="Ryu S."/>
            <person name="Song J.Y."/>
            <person name="Lee S.K."/>
        </authorList>
    </citation>
    <scope>NUCLEOTIDE SEQUENCE [LARGE SCALE GENOMIC DNA]</scope>
    <source>
        <tissue evidence="2">Muscle</tissue>
    </source>
</reference>
<feature type="region of interest" description="Disordered" evidence="1">
    <location>
        <begin position="91"/>
        <end position="115"/>
    </location>
</feature>
<dbReference type="Proteomes" id="UP000314294">
    <property type="component" value="Unassembled WGS sequence"/>
</dbReference>
<gene>
    <name evidence="2" type="ORF">EYF80_054045</name>
</gene>
<evidence type="ECO:0000313" key="3">
    <source>
        <dbReference type="Proteomes" id="UP000314294"/>
    </source>
</evidence>
<protein>
    <submittedName>
        <fullName evidence="2">Uncharacterized protein</fullName>
    </submittedName>
</protein>
<dbReference type="EMBL" id="SRLO01001708">
    <property type="protein sequence ID" value="TNN35791.1"/>
    <property type="molecule type" value="Genomic_DNA"/>
</dbReference>
<evidence type="ECO:0000256" key="1">
    <source>
        <dbReference type="SAM" id="MobiDB-lite"/>
    </source>
</evidence>
<sequence>MEALIQHGQGRNKRFRLRTQQRAKQITVPAVRTPPLPGGVGYQVLGSPPPPPGCRPGWAQPAQLYGDEAVRTHSAARTGRSVRMDLIQKRQKAAREPLFPLRKPREPKLQPLHAV</sequence>
<evidence type="ECO:0000313" key="2">
    <source>
        <dbReference type="EMBL" id="TNN35791.1"/>
    </source>
</evidence>